<proteinExistence type="predicted"/>
<evidence type="ECO:0000313" key="2">
    <source>
        <dbReference type="Proteomes" id="UP001482620"/>
    </source>
</evidence>
<comment type="caution">
    <text evidence="1">The sequence shown here is derived from an EMBL/GenBank/DDBJ whole genome shotgun (WGS) entry which is preliminary data.</text>
</comment>
<sequence>MYFLPVQPDCSIFSPCDHKTMKDHESSFEKLQISVELHGGEFWIRSVIQDLFVRADVAVDSDTSVSFFQFMINLSLGGYVFADYHKFPNIPEGHFGSDD</sequence>
<dbReference type="EMBL" id="JAHRIQ010107151">
    <property type="protein sequence ID" value="MEQ2256462.1"/>
    <property type="molecule type" value="Genomic_DNA"/>
</dbReference>
<organism evidence="1 2">
    <name type="scientific">Ilyodon furcidens</name>
    <name type="common">goldbreast splitfin</name>
    <dbReference type="NCBI Taxonomy" id="33524"/>
    <lineage>
        <taxon>Eukaryota</taxon>
        <taxon>Metazoa</taxon>
        <taxon>Chordata</taxon>
        <taxon>Craniata</taxon>
        <taxon>Vertebrata</taxon>
        <taxon>Euteleostomi</taxon>
        <taxon>Actinopterygii</taxon>
        <taxon>Neopterygii</taxon>
        <taxon>Teleostei</taxon>
        <taxon>Neoteleostei</taxon>
        <taxon>Acanthomorphata</taxon>
        <taxon>Ovalentaria</taxon>
        <taxon>Atherinomorphae</taxon>
        <taxon>Cyprinodontiformes</taxon>
        <taxon>Goodeidae</taxon>
        <taxon>Ilyodon</taxon>
    </lineage>
</organism>
<gene>
    <name evidence="1" type="ORF">ILYODFUR_024382</name>
</gene>
<dbReference type="Proteomes" id="UP001482620">
    <property type="component" value="Unassembled WGS sequence"/>
</dbReference>
<name>A0ABV0VJR6_9TELE</name>
<accession>A0ABV0VJR6</accession>
<protein>
    <submittedName>
        <fullName evidence="1">Uncharacterized protein</fullName>
    </submittedName>
</protein>
<reference evidence="1 2" key="1">
    <citation type="submission" date="2021-06" db="EMBL/GenBank/DDBJ databases">
        <authorList>
            <person name="Palmer J.M."/>
        </authorList>
    </citation>
    <scope>NUCLEOTIDE SEQUENCE [LARGE SCALE GENOMIC DNA]</scope>
    <source>
        <strain evidence="2">if_2019</strain>
        <tissue evidence="1">Muscle</tissue>
    </source>
</reference>
<evidence type="ECO:0000313" key="1">
    <source>
        <dbReference type="EMBL" id="MEQ2256462.1"/>
    </source>
</evidence>
<keyword evidence="2" id="KW-1185">Reference proteome</keyword>